<organism evidence="2 3">
    <name type="scientific">Methanogenium marinum</name>
    <dbReference type="NCBI Taxonomy" id="348610"/>
    <lineage>
        <taxon>Archaea</taxon>
        <taxon>Methanobacteriati</taxon>
        <taxon>Methanobacteriota</taxon>
        <taxon>Stenosarchaea group</taxon>
        <taxon>Methanomicrobia</taxon>
        <taxon>Methanomicrobiales</taxon>
        <taxon>Methanomicrobiaceae</taxon>
        <taxon>Methanogenium</taxon>
    </lineage>
</organism>
<dbReference type="RefSeq" id="WP_274925072.1">
    <property type="nucleotide sequence ID" value="NZ_JAKELO010000002.1"/>
</dbReference>
<accession>A0A9Q4KTQ0</accession>
<sequence>MENSRIGMLIMALPLLILIVALIIALYNVGFDMDAATLPENPTGPLNETLTSLLQADRPLVTASGVESDLNAGTVTLKAIVENPTAYPMTVQYIEYWIPGESGELTASLAAPVTVPSGESAAVELSGPATPDTVIALKSGSAQGILSFEIEIMGIRISTEIPRAWEVEV</sequence>
<dbReference type="Proteomes" id="UP001143747">
    <property type="component" value="Unassembled WGS sequence"/>
</dbReference>
<protein>
    <submittedName>
        <fullName evidence="2">Uncharacterized protein</fullName>
    </submittedName>
</protein>
<evidence type="ECO:0000313" key="3">
    <source>
        <dbReference type="Proteomes" id="UP001143747"/>
    </source>
</evidence>
<keyword evidence="3" id="KW-1185">Reference proteome</keyword>
<dbReference type="EMBL" id="JAKELO010000002">
    <property type="protein sequence ID" value="MDE4908444.1"/>
    <property type="molecule type" value="Genomic_DNA"/>
</dbReference>
<keyword evidence="1" id="KW-1133">Transmembrane helix</keyword>
<keyword evidence="1" id="KW-0812">Transmembrane</keyword>
<keyword evidence="1" id="KW-0472">Membrane</keyword>
<proteinExistence type="predicted"/>
<feature type="transmembrane region" description="Helical" evidence="1">
    <location>
        <begin position="6"/>
        <end position="27"/>
    </location>
</feature>
<dbReference type="AlphaFoldDB" id="A0A9Q4KTQ0"/>
<gene>
    <name evidence="2" type="ORF">L0665_07435</name>
</gene>
<evidence type="ECO:0000313" key="2">
    <source>
        <dbReference type="EMBL" id="MDE4908444.1"/>
    </source>
</evidence>
<reference evidence="2" key="1">
    <citation type="submission" date="2022-01" db="EMBL/GenBank/DDBJ databases">
        <title>Draft genome of Methanogenium marinum DSM 15558.</title>
        <authorList>
            <person name="Chen S.-C."/>
            <person name="You Y.-T."/>
        </authorList>
    </citation>
    <scope>NUCLEOTIDE SEQUENCE</scope>
    <source>
        <strain evidence="2">DSM 15558</strain>
    </source>
</reference>
<name>A0A9Q4KTQ0_9EURY</name>
<comment type="caution">
    <text evidence="2">The sequence shown here is derived from an EMBL/GenBank/DDBJ whole genome shotgun (WGS) entry which is preliminary data.</text>
</comment>
<evidence type="ECO:0000256" key="1">
    <source>
        <dbReference type="SAM" id="Phobius"/>
    </source>
</evidence>